<dbReference type="Pfam" id="PF00090">
    <property type="entry name" value="TSP_1"/>
    <property type="match status" value="2"/>
</dbReference>
<feature type="signal peptide" evidence="2">
    <location>
        <begin position="1"/>
        <end position="17"/>
    </location>
</feature>
<dbReference type="InterPro" id="IPR039942">
    <property type="entry name" value="SBSPO"/>
</dbReference>
<comment type="caution">
    <text evidence="3">The sequence shown here is derived from an EMBL/GenBank/DDBJ whole genome shotgun (WGS) entry which is preliminary data.</text>
</comment>
<keyword evidence="1" id="KW-1133">Transmembrane helix</keyword>
<evidence type="ECO:0000313" key="4">
    <source>
        <dbReference type="Proteomes" id="UP000481153"/>
    </source>
</evidence>
<evidence type="ECO:0000313" key="3">
    <source>
        <dbReference type="EMBL" id="KAF0734617.1"/>
    </source>
</evidence>
<dbReference type="PANTHER" id="PTHR20920:SF5">
    <property type="entry name" value="SMB DOMAIN-CONTAINING PROTEIN"/>
    <property type="match status" value="1"/>
</dbReference>
<keyword evidence="2" id="KW-0732">Signal</keyword>
<protein>
    <recommendedName>
        <fullName evidence="5">Spondin-like TSP1 domain-containing protein</fullName>
    </recommendedName>
</protein>
<dbReference type="SUPFAM" id="SSF82895">
    <property type="entry name" value="TSP-1 type 1 repeat"/>
    <property type="match status" value="2"/>
</dbReference>
<gene>
    <name evidence="3" type="ORF">Ae201684_008696</name>
</gene>
<proteinExistence type="predicted"/>
<dbReference type="SMART" id="SM00209">
    <property type="entry name" value="TSP1"/>
    <property type="match status" value="9"/>
</dbReference>
<evidence type="ECO:0000256" key="1">
    <source>
        <dbReference type="SAM" id="Phobius"/>
    </source>
</evidence>
<keyword evidence="1" id="KW-0812">Transmembrane</keyword>
<feature type="transmembrane region" description="Helical" evidence="1">
    <location>
        <begin position="922"/>
        <end position="941"/>
    </location>
</feature>
<dbReference type="InterPro" id="IPR036383">
    <property type="entry name" value="TSP1_rpt_sf"/>
</dbReference>
<dbReference type="EMBL" id="VJMJ01000109">
    <property type="protein sequence ID" value="KAF0734617.1"/>
    <property type="molecule type" value="Genomic_DNA"/>
</dbReference>
<dbReference type="PANTHER" id="PTHR20920">
    <property type="entry name" value="RPE-SPONDIN"/>
    <property type="match status" value="1"/>
</dbReference>
<feature type="chain" id="PRO_5026073276" description="Spondin-like TSP1 domain-containing protein" evidence="2">
    <location>
        <begin position="18"/>
        <end position="954"/>
    </location>
</feature>
<keyword evidence="4" id="KW-1185">Reference proteome</keyword>
<name>A0A6G0X427_9STRA</name>
<evidence type="ECO:0000256" key="2">
    <source>
        <dbReference type="SAM" id="SignalP"/>
    </source>
</evidence>
<evidence type="ECO:0008006" key="5">
    <source>
        <dbReference type="Google" id="ProtNLM"/>
    </source>
</evidence>
<dbReference type="VEuPathDB" id="FungiDB:AeMF1_002837"/>
<dbReference type="InterPro" id="IPR000884">
    <property type="entry name" value="TSP1_rpt"/>
</dbReference>
<dbReference type="PROSITE" id="PS50092">
    <property type="entry name" value="TSP1"/>
    <property type="match status" value="3"/>
</dbReference>
<dbReference type="AlphaFoldDB" id="A0A6G0X427"/>
<organism evidence="3 4">
    <name type="scientific">Aphanomyces euteiches</name>
    <dbReference type="NCBI Taxonomy" id="100861"/>
    <lineage>
        <taxon>Eukaryota</taxon>
        <taxon>Sar</taxon>
        <taxon>Stramenopiles</taxon>
        <taxon>Oomycota</taxon>
        <taxon>Saprolegniomycetes</taxon>
        <taxon>Saprolegniales</taxon>
        <taxon>Verrucalvaceae</taxon>
        <taxon>Aphanomyces</taxon>
    </lineage>
</organism>
<sequence length="954" mass="102341">MRIALSLTIASLGSTLAAYSPSELIGVTDPILIAKIEGYMPPICAKLYGDNLHWSDWSNCSATCGQGQQVRYLNGDAIKNLQSNGCEISIDKKNCTGLQCPRDCQYGDWIGNDGKNGGWGACDNATGIQTRTRTEVTSATNGGKDCVTLWGPATQKQNCAVNCEGSYGPWDTKCDGKTATLSRRFNVAVQPLNGGTACPASVDVKDCNPECADIPWGPYTVCDPNTGTRTRTRDLPVDGNWLKLSTTLKTNKCPTIDVQPCDIDCKLSDWDASAVCDVKTGTKTFKRSIIQNQKNCGVPCNSAQRDTLLTKTENCMVSCVLSDWSPWTCDIVTGLSKRTRSILQQPLNGGTPCGDLVQTQDCRLNTCTSANSTSCIATCETKPWVVNPVCDPKTCKQTKTREMLYPVRDAGKPCTLVDYDSCTVDAVMGPWSDWSACDANARKTRTRQILSPACNGGQIAGPTSETVSCQEICLPAYNPWPTDPKTGQEVWGPCNQATGIQTRTRSIVNPPTPGQEPCRTTESRTCAVNCVLDAWGQWGVCDECTGLRNHTRKVLQPMLNGGNQCGPTFESENCAVSCLTGPWSPWSKPDSKCTCRQTRVQFSPPLNGGECVLEQTNPSCVQNCEVSAWSTPEACQTSGPRAGQQRQTRSVLTSPCNGGASCPVLEQWVPCDIDCVLGNWSDFGTCDLTTQTKTATRPVLQPSYNKGKACEGTSKVAPCGECKDLLNPYTYSACDQKTGTRVGTATWKIQPKQGQQCSLSVTETCPVDCDVSAWSAGVCNTKGTLAGQQVFTRTIKTQPLNKGLACPALTKYEKCAVDCKPTDQWGPWSVCNPKTGLQNRSLLIDYPAQNGGSNDKCTVAETKACAVDCKIDEYTGDVVVKSLNGGKSCKQVADALGLPGDYSGSSAASSNFVTMMGQSKEVVMSVIAVGGVGVIFAVGFMRRRRSGYDSVAHA</sequence>
<accession>A0A6G0X427</accession>
<keyword evidence="1" id="KW-0472">Membrane</keyword>
<reference evidence="3 4" key="1">
    <citation type="submission" date="2019-07" db="EMBL/GenBank/DDBJ databases">
        <title>Genomics analysis of Aphanomyces spp. identifies a new class of oomycete effector associated with host adaptation.</title>
        <authorList>
            <person name="Gaulin E."/>
        </authorList>
    </citation>
    <scope>NUCLEOTIDE SEQUENCE [LARGE SCALE GENOMIC DNA]</scope>
    <source>
        <strain evidence="3 4">ATCC 201684</strain>
    </source>
</reference>
<dbReference type="Proteomes" id="UP000481153">
    <property type="component" value="Unassembled WGS sequence"/>
</dbReference>
<dbReference type="Gene3D" id="2.20.100.10">
    <property type="entry name" value="Thrombospondin type-1 (TSP1) repeat"/>
    <property type="match status" value="5"/>
</dbReference>